<dbReference type="PIRSF" id="PIRSF033490">
    <property type="entry name" value="MazF"/>
    <property type="match status" value="1"/>
</dbReference>
<dbReference type="Gene3D" id="2.30.30.110">
    <property type="match status" value="1"/>
</dbReference>
<keyword evidence="5" id="KW-1185">Reference proteome</keyword>
<proteinExistence type="inferred from homology"/>
<name>A0A7X2N276_9FIRM</name>
<dbReference type="AlphaFoldDB" id="A0A7X2N276"/>
<dbReference type="GO" id="GO:0003677">
    <property type="term" value="F:DNA binding"/>
    <property type="evidence" value="ECO:0007669"/>
    <property type="project" value="InterPro"/>
</dbReference>
<dbReference type="Pfam" id="PF02452">
    <property type="entry name" value="PemK_toxin"/>
    <property type="match status" value="1"/>
</dbReference>
<dbReference type="SUPFAM" id="SSF50118">
    <property type="entry name" value="Cell growth inhibitor/plasmid maintenance toxic component"/>
    <property type="match status" value="1"/>
</dbReference>
<evidence type="ECO:0000256" key="3">
    <source>
        <dbReference type="PIRNR" id="PIRNR033490"/>
    </source>
</evidence>
<evidence type="ECO:0000256" key="1">
    <source>
        <dbReference type="ARBA" id="ARBA00007521"/>
    </source>
</evidence>
<keyword evidence="2" id="KW-1277">Toxin-antitoxin system</keyword>
<dbReference type="PANTHER" id="PTHR33988">
    <property type="entry name" value="ENDORIBONUCLEASE MAZF-RELATED"/>
    <property type="match status" value="1"/>
</dbReference>
<evidence type="ECO:0000256" key="2">
    <source>
        <dbReference type="ARBA" id="ARBA00022649"/>
    </source>
</evidence>
<comment type="similarity">
    <text evidence="1 3">Belongs to the PemK/MazF family.</text>
</comment>
<reference evidence="4 5" key="1">
    <citation type="submission" date="2019-08" db="EMBL/GenBank/DDBJ databases">
        <title>In-depth cultivation of the pig gut microbiome towards novel bacterial diversity and tailored functional studies.</title>
        <authorList>
            <person name="Wylensek D."/>
            <person name="Hitch T.C.A."/>
            <person name="Clavel T."/>
        </authorList>
    </citation>
    <scope>NUCLEOTIDE SEQUENCE [LARGE SCALE GENOMIC DNA]</scope>
    <source>
        <strain evidence="4 5">LKV-178-WT-2G</strain>
    </source>
</reference>
<comment type="caution">
    <text evidence="4">The sequence shown here is derived from an EMBL/GenBank/DDBJ whole genome shotgun (WGS) entry which is preliminary data.</text>
</comment>
<dbReference type="InterPro" id="IPR003477">
    <property type="entry name" value="PemK-like"/>
</dbReference>
<dbReference type="GO" id="GO:0004521">
    <property type="term" value="F:RNA endonuclease activity"/>
    <property type="evidence" value="ECO:0007669"/>
    <property type="project" value="TreeGrafter"/>
</dbReference>
<accession>A0A7X2N276</accession>
<dbReference type="GO" id="GO:0006402">
    <property type="term" value="P:mRNA catabolic process"/>
    <property type="evidence" value="ECO:0007669"/>
    <property type="project" value="TreeGrafter"/>
</dbReference>
<dbReference type="Proteomes" id="UP000470082">
    <property type="component" value="Unassembled WGS sequence"/>
</dbReference>
<evidence type="ECO:0000313" key="5">
    <source>
        <dbReference type="Proteomes" id="UP000470082"/>
    </source>
</evidence>
<dbReference type="GO" id="GO:0016787">
    <property type="term" value="F:hydrolase activity"/>
    <property type="evidence" value="ECO:0007669"/>
    <property type="project" value="UniProtKB-KW"/>
</dbReference>
<dbReference type="GO" id="GO:0016075">
    <property type="term" value="P:rRNA catabolic process"/>
    <property type="evidence" value="ECO:0007669"/>
    <property type="project" value="TreeGrafter"/>
</dbReference>
<organism evidence="4 5">
    <name type="scientific">Floccifex porci</name>
    <dbReference type="NCBI Taxonomy" id="2606629"/>
    <lineage>
        <taxon>Bacteria</taxon>
        <taxon>Bacillati</taxon>
        <taxon>Bacillota</taxon>
        <taxon>Erysipelotrichia</taxon>
        <taxon>Erysipelotrichales</taxon>
        <taxon>Erysipelotrichaceae</taxon>
        <taxon>Floccifex</taxon>
    </lineage>
</organism>
<keyword evidence="3" id="KW-0540">Nuclease</keyword>
<dbReference type="InterPro" id="IPR011067">
    <property type="entry name" value="Plasmid_toxin/cell-grow_inhib"/>
</dbReference>
<keyword evidence="3" id="KW-0378">Hydrolase</keyword>
<comment type="function">
    <text evidence="3">Toxic component of a type II toxin-antitoxin (TA) system.</text>
</comment>
<protein>
    <recommendedName>
        <fullName evidence="3">mRNA interferase</fullName>
        <ecNumber evidence="3">3.1.-.-</ecNumber>
    </recommendedName>
</protein>
<keyword evidence="3" id="KW-0255">Endonuclease</keyword>
<dbReference type="RefSeq" id="WP_154459558.1">
    <property type="nucleotide sequence ID" value="NZ_VUMM01000003.1"/>
</dbReference>
<dbReference type="PANTHER" id="PTHR33988:SF2">
    <property type="entry name" value="ENDORIBONUCLEASE MAZF"/>
    <property type="match status" value="1"/>
</dbReference>
<gene>
    <name evidence="4" type="ORF">FYJ50_03040</name>
</gene>
<sequence length="122" mass="13667">MFKVKRGDVFLANLSDATGSEQAFVRPVVIIQNNCGNKHSPTTIVACLSSKIESKAHLPTHYILPEGIGLKHRSMVLCEQIKVIDKSRLLKKICHISKGHMHIIDHKIKISLGLKNIHRQKS</sequence>
<evidence type="ECO:0000313" key="4">
    <source>
        <dbReference type="EMBL" id="MSS01096.1"/>
    </source>
</evidence>
<dbReference type="EMBL" id="VUMM01000003">
    <property type="protein sequence ID" value="MSS01096.1"/>
    <property type="molecule type" value="Genomic_DNA"/>
</dbReference>
<dbReference type="EC" id="3.1.-.-" evidence="3"/>